<reference evidence="3" key="1">
    <citation type="submission" date="2009-09" db="EMBL/GenBank/DDBJ databases">
        <title>The complete chromosome of Sebaldella termitidis ATCC 33386.</title>
        <authorList>
            <consortium name="US DOE Joint Genome Institute (JGI-PGF)"/>
            <person name="Lucas S."/>
            <person name="Copeland A."/>
            <person name="Lapidus A."/>
            <person name="Glavina del Rio T."/>
            <person name="Dalin E."/>
            <person name="Tice H."/>
            <person name="Bruce D."/>
            <person name="Goodwin L."/>
            <person name="Pitluck S."/>
            <person name="Kyrpides N."/>
            <person name="Mavromatis K."/>
            <person name="Ivanova N."/>
            <person name="Mikhailova N."/>
            <person name="Sims D."/>
            <person name="Meincke L."/>
            <person name="Brettin T."/>
            <person name="Detter J.C."/>
            <person name="Han C."/>
            <person name="Larimer F."/>
            <person name="Land M."/>
            <person name="Hauser L."/>
            <person name="Markowitz V."/>
            <person name="Cheng J.F."/>
            <person name="Hugenholtz P."/>
            <person name="Woyke T."/>
            <person name="Wu D."/>
            <person name="Eisen J.A."/>
        </authorList>
    </citation>
    <scope>NUCLEOTIDE SEQUENCE [LARGE SCALE GENOMIC DNA]</scope>
    <source>
        <strain evidence="3">ATCC 33386 / NCTC 11300</strain>
    </source>
</reference>
<reference evidence="2 3" key="2">
    <citation type="journal article" date="2010" name="Stand. Genomic Sci.">
        <title>Complete genome sequence of Sebaldella termitidis type strain (NCTC 11300).</title>
        <authorList>
            <person name="Harmon-Smith M."/>
            <person name="Celia L."/>
            <person name="Chertkov O."/>
            <person name="Lapidus A."/>
            <person name="Copeland A."/>
            <person name="Glavina Del Rio T."/>
            <person name="Nolan M."/>
            <person name="Lucas S."/>
            <person name="Tice H."/>
            <person name="Cheng J.F."/>
            <person name="Han C."/>
            <person name="Detter J.C."/>
            <person name="Bruce D."/>
            <person name="Goodwin L."/>
            <person name="Pitluck S."/>
            <person name="Pati A."/>
            <person name="Liolios K."/>
            <person name="Ivanova N."/>
            <person name="Mavromatis K."/>
            <person name="Mikhailova N."/>
            <person name="Chen A."/>
            <person name="Palaniappan K."/>
            <person name="Land M."/>
            <person name="Hauser L."/>
            <person name="Chang Y.J."/>
            <person name="Jeffries C.D."/>
            <person name="Brettin T."/>
            <person name="Goker M."/>
            <person name="Beck B."/>
            <person name="Bristow J."/>
            <person name="Eisen J.A."/>
            <person name="Markowitz V."/>
            <person name="Hugenholtz P."/>
            <person name="Kyrpides N.C."/>
            <person name="Klenk H.P."/>
            <person name="Chen F."/>
        </authorList>
    </citation>
    <scope>NUCLEOTIDE SEQUENCE [LARGE SCALE GENOMIC DNA]</scope>
    <source>
        <strain evidence="3">ATCC 33386 / NCTC 11300</strain>
    </source>
</reference>
<evidence type="ECO:0000259" key="1">
    <source>
        <dbReference type="SMART" id="SM00871"/>
    </source>
</evidence>
<dbReference type="Proteomes" id="UP000000845">
    <property type="component" value="Chromosome"/>
</dbReference>
<dbReference type="SMART" id="SM00871">
    <property type="entry name" value="AraC_E_bind"/>
    <property type="match status" value="1"/>
</dbReference>
<gene>
    <name evidence="2" type="ordered locus">Sterm_4131</name>
</gene>
<organism evidence="2 3">
    <name type="scientific">Sebaldella termitidis (strain ATCC 33386 / NCTC 11300)</name>
    <dbReference type="NCBI Taxonomy" id="526218"/>
    <lineage>
        <taxon>Bacteria</taxon>
        <taxon>Fusobacteriati</taxon>
        <taxon>Fusobacteriota</taxon>
        <taxon>Fusobacteriia</taxon>
        <taxon>Fusobacteriales</taxon>
        <taxon>Leptotrichiaceae</taxon>
        <taxon>Sebaldella</taxon>
    </lineage>
</organism>
<dbReference type="InterPro" id="IPR010499">
    <property type="entry name" value="AraC_E-bd"/>
</dbReference>
<evidence type="ECO:0000313" key="2">
    <source>
        <dbReference type="EMBL" id="ACZ10963.1"/>
    </source>
</evidence>
<dbReference type="Pfam" id="PF06445">
    <property type="entry name" value="GyrI-like"/>
    <property type="match status" value="1"/>
</dbReference>
<dbReference type="SUPFAM" id="SSF55136">
    <property type="entry name" value="Probable bacterial effector-binding domain"/>
    <property type="match status" value="1"/>
</dbReference>
<evidence type="ECO:0000313" key="3">
    <source>
        <dbReference type="Proteomes" id="UP000000845"/>
    </source>
</evidence>
<dbReference type="KEGG" id="str:Sterm_4131"/>
<dbReference type="InterPro" id="IPR011256">
    <property type="entry name" value="Reg_factor_effector_dom_sf"/>
</dbReference>
<dbReference type="RefSeq" id="WP_012863538.1">
    <property type="nucleotide sequence ID" value="NC_013517.1"/>
</dbReference>
<feature type="domain" description="AraC effector-binding" evidence="1">
    <location>
        <begin position="5"/>
        <end position="153"/>
    </location>
</feature>
<proteinExistence type="predicted"/>
<dbReference type="AlphaFoldDB" id="D1AGL1"/>
<dbReference type="eggNOG" id="COG4978">
    <property type="taxonomic scope" value="Bacteria"/>
</dbReference>
<name>D1AGL1_SEBTE</name>
<sequence>MPKVSNIELIKIGKQPVLSVRTITNAANLPSVIGESFRKIADYLTEINELMSDVPFVAYHSLDPEDMDIEVGFPVPSPLSGKGDIRASFFQEGFAVFSMFRGSYGDMEPLYSEMTGWIEENGYRFSGAYYEFYYNGIEFPESELLTKVLIPVSK</sequence>
<keyword evidence="3" id="KW-1185">Reference proteome</keyword>
<dbReference type="Gene3D" id="3.20.80.10">
    <property type="entry name" value="Regulatory factor, effector binding domain"/>
    <property type="match status" value="1"/>
</dbReference>
<dbReference type="HOGENOM" id="CLU_113664_2_1_0"/>
<protein>
    <submittedName>
        <fullName evidence="2">Transcriptional activator ligand binding domain protein</fullName>
    </submittedName>
</protein>
<dbReference type="EMBL" id="CP001739">
    <property type="protein sequence ID" value="ACZ10963.1"/>
    <property type="molecule type" value="Genomic_DNA"/>
</dbReference>
<dbReference type="InterPro" id="IPR029442">
    <property type="entry name" value="GyrI-like"/>
</dbReference>
<dbReference type="STRING" id="526218.Sterm_4131"/>
<accession>D1AGL1</accession>